<dbReference type="GO" id="GO:0008017">
    <property type="term" value="F:microtubule binding"/>
    <property type="evidence" value="ECO:0007669"/>
    <property type="project" value="InterPro"/>
</dbReference>
<feature type="region of interest" description="Disordered" evidence="2">
    <location>
        <begin position="494"/>
        <end position="529"/>
    </location>
</feature>
<feature type="compositionally biased region" description="Basic and acidic residues" evidence="2">
    <location>
        <begin position="276"/>
        <end position="291"/>
    </location>
</feature>
<dbReference type="STRING" id="27349.A0A0L6V722"/>
<protein>
    <recommendedName>
        <fullName evidence="3">Hook C-terminal domain-containing protein</fullName>
    </recommendedName>
</protein>
<feature type="coiled-coil region" evidence="1">
    <location>
        <begin position="646"/>
        <end position="673"/>
    </location>
</feature>
<accession>A0A0L6V722</accession>
<feature type="domain" description="Hook C-terminal" evidence="3">
    <location>
        <begin position="261"/>
        <end position="509"/>
    </location>
</feature>
<keyword evidence="5" id="KW-1185">Reference proteome</keyword>
<evidence type="ECO:0000313" key="4">
    <source>
        <dbReference type="EMBL" id="KNZ56519.1"/>
    </source>
</evidence>
<dbReference type="Pfam" id="PF05622">
    <property type="entry name" value="HOOK"/>
    <property type="match status" value="1"/>
</dbReference>
<feature type="coiled-coil region" evidence="1">
    <location>
        <begin position="703"/>
        <end position="744"/>
    </location>
</feature>
<name>A0A0L6V722_9BASI</name>
<evidence type="ECO:0000313" key="5">
    <source>
        <dbReference type="Proteomes" id="UP000037035"/>
    </source>
</evidence>
<organism evidence="4 5">
    <name type="scientific">Puccinia sorghi</name>
    <dbReference type="NCBI Taxonomy" id="27349"/>
    <lineage>
        <taxon>Eukaryota</taxon>
        <taxon>Fungi</taxon>
        <taxon>Dikarya</taxon>
        <taxon>Basidiomycota</taxon>
        <taxon>Pucciniomycotina</taxon>
        <taxon>Pucciniomycetes</taxon>
        <taxon>Pucciniales</taxon>
        <taxon>Pucciniaceae</taxon>
        <taxon>Puccinia</taxon>
    </lineage>
</organism>
<reference evidence="4 5" key="1">
    <citation type="submission" date="2015-08" db="EMBL/GenBank/DDBJ databases">
        <title>Next Generation Sequencing and Analysis of the Genome of Puccinia sorghi L Schw, the Causal Agent of Maize Common Rust.</title>
        <authorList>
            <person name="Rochi L."/>
            <person name="Burguener G."/>
            <person name="Darino M."/>
            <person name="Turjanski A."/>
            <person name="Kreff E."/>
            <person name="Dieguez M.J."/>
            <person name="Sacco F."/>
        </authorList>
    </citation>
    <scope>NUCLEOTIDE SEQUENCE [LARGE SCALE GENOMIC DNA]</scope>
    <source>
        <strain evidence="4 5">RO10H11247</strain>
    </source>
</reference>
<dbReference type="FunFam" id="1.10.418.10:FF:000217">
    <property type="entry name" value="Uncharacterized protein"/>
    <property type="match status" value="1"/>
</dbReference>
<feature type="region of interest" description="Disordered" evidence="2">
    <location>
        <begin position="276"/>
        <end position="308"/>
    </location>
</feature>
<dbReference type="OrthoDB" id="49395at2759"/>
<dbReference type="PANTHER" id="PTHR18947">
    <property type="entry name" value="HOOK PROTEINS"/>
    <property type="match status" value="1"/>
</dbReference>
<dbReference type="GO" id="GO:0031122">
    <property type="term" value="P:cytoplasmic microtubule organization"/>
    <property type="evidence" value="ECO:0007669"/>
    <property type="project" value="InterPro"/>
</dbReference>
<evidence type="ECO:0000256" key="1">
    <source>
        <dbReference type="SAM" id="Coils"/>
    </source>
</evidence>
<dbReference type="AlphaFoldDB" id="A0A0L6V722"/>
<evidence type="ECO:0000259" key="3">
    <source>
        <dbReference type="Pfam" id="PF05622"/>
    </source>
</evidence>
<keyword evidence="1" id="KW-0175">Coiled coil</keyword>
<dbReference type="GO" id="GO:0005815">
    <property type="term" value="C:microtubule organizing center"/>
    <property type="evidence" value="ECO:0007669"/>
    <property type="project" value="TreeGrafter"/>
</dbReference>
<comment type="caution">
    <text evidence="4">The sequence shown here is derived from an EMBL/GenBank/DDBJ whole genome shotgun (WGS) entry which is preliminary data.</text>
</comment>
<dbReference type="CDD" id="cd22211">
    <property type="entry name" value="HkD_SF"/>
    <property type="match status" value="1"/>
</dbReference>
<dbReference type="PANTHER" id="PTHR18947:SF28">
    <property type="entry name" value="GIRDIN, ISOFORM A"/>
    <property type="match status" value="1"/>
</dbReference>
<dbReference type="SUPFAM" id="SSF116907">
    <property type="entry name" value="Hook domain"/>
    <property type="match status" value="1"/>
</dbReference>
<sequence length="1014" mass="116743">MSTTTQSPDLALILWLKSLDLPYFQPDSTSSRETKCFDQLSQICDGEILWQLLSSFDSAFFRAPRPSSMSGALSEVWVIRFNSFKKMFKLINRYFESVTISPPILCVMEEFRKSTKNIKPPNLQKIAKDGDVSESISLCMIILTLATLVQPDVHVPKIQALPTWAQTALMVGIENVSSQLINLDVIRSPRGDFGLADEVGEARQNEDAFNRPQSSNSHHRKEDSHLEERLHTLQIEHRSLQSDMRLLNQTHQDTTHKLFMTEQDLKAAHEELRNLELERSSYNRRREHDSEQGSDDEGSNSDRPLRNSHNRQEYLLRAELEQSKTELTNLGVKLDLAEEANERNARTIEDQRRRLDELNDVEEMNRGLRDQLDEVRHEMERARKLENVIEKYKKKLDESADLRRQMKTLEEQNSDLLDRHTALEDEYRKVVAFKPLMEQYKSQIATLESQLSSRKRENDRLQYELDATTFKLQKAEEERDREGEELALYEERVKELEEETPITHTRRRKKSAEAEEGEPDTSATAFDASFDRHVDEETGIIEGIGGELNDAIEGRTMTSLKLEIRKLQREIKILRNAQDDEDEDGNGAGKKSRYLVLENLLEDANRMKHKYEDDYLRQYRETLVLSKQLDEIRTGKSVNGDGAEASIALRQRLNETTEEFEKLKAEHVDLTVSYEQVSQELTLAKSDLNLVGKDQLEMLSSLRDSVSTEKIALMDELDRLKKEQRNLRDQLAMKTEQIQSLLLEKINLQSDSIDQRERMLLREREFSGGQGKSSKLNELSEEAKIKLGVTEQLYKEKDDECRMLKAKLDKAKLFIMGQDKESVDGPASNLLPVDVSSLTSNFDETVQTYQAELSSSKDLIDRLRVSTNIHTLVIFFRKLIVKMEFSIVLLKQQNQYHEMETRYEKEIRLMASAWHNLGQQKIRETIALNRNEHANPGGLGRQASSVVGYRVGGGNHSQILGKNGTGPAPGGPINHSNNLGFGGQLRPQSWVKQQRDRMINQYALVSLRSHYFTF</sequence>
<dbReference type="GO" id="GO:0051959">
    <property type="term" value="F:dynein light intermediate chain binding"/>
    <property type="evidence" value="ECO:0007669"/>
    <property type="project" value="TreeGrafter"/>
</dbReference>
<dbReference type="InterPro" id="IPR008636">
    <property type="entry name" value="Hook_C"/>
</dbReference>
<dbReference type="Gene3D" id="1.10.418.10">
    <property type="entry name" value="Calponin-like domain"/>
    <property type="match status" value="1"/>
</dbReference>
<feature type="coiled-coil region" evidence="1">
    <location>
        <begin position="557"/>
        <end position="614"/>
    </location>
</feature>
<dbReference type="Proteomes" id="UP000037035">
    <property type="component" value="Unassembled WGS sequence"/>
</dbReference>
<proteinExistence type="predicted"/>
<dbReference type="VEuPathDB" id="FungiDB:VP01_2385g1"/>
<evidence type="ECO:0000256" key="2">
    <source>
        <dbReference type="SAM" id="MobiDB-lite"/>
    </source>
</evidence>
<dbReference type="InterPro" id="IPR036872">
    <property type="entry name" value="CH_dom_sf"/>
</dbReference>
<feature type="region of interest" description="Disordered" evidence="2">
    <location>
        <begin position="204"/>
        <end position="226"/>
    </location>
</feature>
<dbReference type="GO" id="GO:0030705">
    <property type="term" value="P:cytoskeleton-dependent intracellular transport"/>
    <property type="evidence" value="ECO:0007669"/>
    <property type="project" value="TreeGrafter"/>
</dbReference>
<gene>
    <name evidence="4" type="ORF">VP01_2385g1</name>
</gene>
<dbReference type="GO" id="GO:0005737">
    <property type="term" value="C:cytoplasm"/>
    <property type="evidence" value="ECO:0007669"/>
    <property type="project" value="TreeGrafter"/>
</dbReference>
<dbReference type="EMBL" id="LAVV01007264">
    <property type="protein sequence ID" value="KNZ56519.1"/>
    <property type="molecule type" value="Genomic_DNA"/>
</dbReference>